<feature type="chain" id="PRO_5018045501" evidence="1">
    <location>
        <begin position="23"/>
        <end position="180"/>
    </location>
</feature>
<evidence type="ECO:0000313" key="3">
    <source>
        <dbReference type="Proteomes" id="UP000267469"/>
    </source>
</evidence>
<dbReference type="InterPro" id="IPR021314">
    <property type="entry name" value="DUF2911"/>
</dbReference>
<evidence type="ECO:0000256" key="1">
    <source>
        <dbReference type="SAM" id="SignalP"/>
    </source>
</evidence>
<dbReference type="Proteomes" id="UP000267469">
    <property type="component" value="Unassembled WGS sequence"/>
</dbReference>
<evidence type="ECO:0000313" key="2">
    <source>
        <dbReference type="EMBL" id="RNL90745.1"/>
    </source>
</evidence>
<keyword evidence="1" id="KW-0732">Signal</keyword>
<sequence length="180" mass="20198">MKRYISLLALVVALTFAPETNAQKFSGLDKSPCDIAYYRTDRKAAPVAKVVYGRPQKKDRPVFGTLVPFDKVWRTGANEATEITFFKDVMFGDKEVEAGTYTLFTIPGVKEWVVILNSDTDVWGAFDYKEANDVARTTVPVEKDSQSLEAFSITFEPGDNGADMYMGWDTTRVKVPISER</sequence>
<accession>A0A3N0ES35</accession>
<protein>
    <submittedName>
        <fullName evidence="2">DUF2911 domain-containing protein</fullName>
    </submittedName>
</protein>
<dbReference type="EMBL" id="RJTM01000029">
    <property type="protein sequence ID" value="RNL90745.1"/>
    <property type="molecule type" value="Genomic_DNA"/>
</dbReference>
<dbReference type="AlphaFoldDB" id="A0A3N0ES35"/>
<comment type="caution">
    <text evidence="2">The sequence shown here is derived from an EMBL/GenBank/DDBJ whole genome shotgun (WGS) entry which is preliminary data.</text>
</comment>
<dbReference type="RefSeq" id="WP_123215122.1">
    <property type="nucleotide sequence ID" value="NZ_RJTM01000029.1"/>
</dbReference>
<organism evidence="2 3">
    <name type="scientific">Sinomicrobium pectinilyticum</name>
    <dbReference type="NCBI Taxonomy" id="1084421"/>
    <lineage>
        <taxon>Bacteria</taxon>
        <taxon>Pseudomonadati</taxon>
        <taxon>Bacteroidota</taxon>
        <taxon>Flavobacteriia</taxon>
        <taxon>Flavobacteriales</taxon>
        <taxon>Flavobacteriaceae</taxon>
        <taxon>Sinomicrobium</taxon>
    </lineage>
</organism>
<dbReference type="Pfam" id="PF11138">
    <property type="entry name" value="DUF2911"/>
    <property type="match status" value="1"/>
</dbReference>
<name>A0A3N0ES35_SINP1</name>
<dbReference type="OrthoDB" id="187854at2"/>
<reference evidence="2 3" key="1">
    <citation type="submission" date="2018-10" db="EMBL/GenBank/DDBJ databases">
        <title>Sinomicrobium pectinilyticum sp. nov., a pectinase-producing bacterium isolated from alkaline and saline soil, and emended description of the genus Sinomicrobium.</title>
        <authorList>
            <person name="Cheng B."/>
            <person name="Li C."/>
            <person name="Lai Q."/>
            <person name="Du M."/>
            <person name="Shao Z."/>
            <person name="Xu P."/>
            <person name="Yang C."/>
        </authorList>
    </citation>
    <scope>NUCLEOTIDE SEQUENCE [LARGE SCALE GENOMIC DNA]</scope>
    <source>
        <strain evidence="2 3">5DNS001</strain>
    </source>
</reference>
<gene>
    <name evidence="2" type="ORF">ED312_06125</name>
</gene>
<keyword evidence="3" id="KW-1185">Reference proteome</keyword>
<feature type="signal peptide" evidence="1">
    <location>
        <begin position="1"/>
        <end position="22"/>
    </location>
</feature>
<proteinExistence type="predicted"/>